<feature type="coiled-coil region" evidence="1">
    <location>
        <begin position="108"/>
        <end position="135"/>
    </location>
</feature>
<proteinExistence type="predicted"/>
<dbReference type="AlphaFoldDB" id="A0A8J2EIG6"/>
<sequence>MKINIRSVFSKFRKSVSSGIESPTDEISAFKSARTELIKDLEKGMPEFINFKKIGDELPAPHLEKTEKGVVRIGGTDIGDLEFHLESGRIRKVFRSLGMENVISEEVEKGIQKQINSAAKKIADLEEEIVTLKKGKMKDYDVPIDEAKEKLSKTQQNKLIDHYNSGWKKVSATGGVVLVGVALGIDQLIQECHKAKGCFLFNSETGEVNRCKLENRSCAYKDHPHRIPQCNSKDMDKLMPNLNLVMRYLKKNTDAPLFTAFESFLNNKLPKEETIIGETIDKMKNNKTITNKDIEYFIQRPGFEEKLNQFCEDNKSSLKITDFCDLLDVKERAETVCVACNPSAPHNSLQYVNIEYLPDTLRPRCDENPTLWEAFVKICGDTPRDIVDALGLTQAWKTIMMWVGVFIGVMVLFISIRYLVYMFQKNCKCDEISYSELENEDDEDDNYEHHEDDEDDNHEHHEDEHHEDEHHEDDEDDNHEHHEDDEDDNHEHHEDEHHEDDEDDNHEHHEDEHHKDEHHKDEKKTEESLEFRWILH</sequence>
<keyword evidence="3" id="KW-1133">Transmembrane helix</keyword>
<evidence type="ECO:0000313" key="4">
    <source>
        <dbReference type="EMBL" id="CAG5073911.1"/>
    </source>
</evidence>
<reference evidence="4" key="1">
    <citation type="submission" date="2021-04" db="EMBL/GenBank/DDBJ databases">
        <authorList>
            <person name="Chebbi M.A.C M."/>
        </authorList>
    </citation>
    <scope>NUCLEOTIDE SEQUENCE</scope>
</reference>
<name>A0A8J2EIG6_COTCN</name>
<evidence type="ECO:0000313" key="5">
    <source>
        <dbReference type="Proteomes" id="UP000786811"/>
    </source>
</evidence>
<evidence type="ECO:0000256" key="3">
    <source>
        <dbReference type="SAM" id="Phobius"/>
    </source>
</evidence>
<keyword evidence="3" id="KW-0812">Transmembrane</keyword>
<keyword evidence="1" id="KW-0175">Coiled coil</keyword>
<gene>
    <name evidence="4" type="ORF">HICCMSTLAB_LOCUS683</name>
</gene>
<accession>A0A8J2EIG6</accession>
<organism evidence="4 5">
    <name type="scientific">Cotesia congregata</name>
    <name type="common">Parasitoid wasp</name>
    <name type="synonym">Apanteles congregatus</name>
    <dbReference type="NCBI Taxonomy" id="51543"/>
    <lineage>
        <taxon>Eukaryota</taxon>
        <taxon>Metazoa</taxon>
        <taxon>Ecdysozoa</taxon>
        <taxon>Arthropoda</taxon>
        <taxon>Hexapoda</taxon>
        <taxon>Insecta</taxon>
        <taxon>Pterygota</taxon>
        <taxon>Neoptera</taxon>
        <taxon>Endopterygota</taxon>
        <taxon>Hymenoptera</taxon>
        <taxon>Apocrita</taxon>
        <taxon>Ichneumonoidea</taxon>
        <taxon>Braconidae</taxon>
        <taxon>Microgastrinae</taxon>
        <taxon>Cotesia</taxon>
    </lineage>
</organism>
<protein>
    <submittedName>
        <fullName evidence="4">Cc_pif5_2b</fullName>
    </submittedName>
</protein>
<evidence type="ECO:0000256" key="2">
    <source>
        <dbReference type="SAM" id="MobiDB-lite"/>
    </source>
</evidence>
<feature type="compositionally biased region" description="Acidic residues" evidence="2">
    <location>
        <begin position="438"/>
        <end position="456"/>
    </location>
</feature>
<keyword evidence="3" id="KW-0472">Membrane</keyword>
<feature type="compositionally biased region" description="Basic and acidic residues" evidence="2">
    <location>
        <begin position="505"/>
        <end position="530"/>
    </location>
</feature>
<keyword evidence="5" id="KW-1185">Reference proteome</keyword>
<feature type="compositionally biased region" description="Basic and acidic residues" evidence="2">
    <location>
        <begin position="457"/>
        <end position="469"/>
    </location>
</feature>
<comment type="caution">
    <text evidence="4">The sequence shown here is derived from an EMBL/GenBank/DDBJ whole genome shotgun (WGS) entry which is preliminary data.</text>
</comment>
<feature type="region of interest" description="Disordered" evidence="2">
    <location>
        <begin position="438"/>
        <end position="536"/>
    </location>
</feature>
<feature type="compositionally biased region" description="Acidic residues" evidence="2">
    <location>
        <begin position="470"/>
        <end position="488"/>
    </location>
</feature>
<dbReference type="EMBL" id="CAJNRD030001114">
    <property type="protein sequence ID" value="CAG5073911.1"/>
    <property type="molecule type" value="Genomic_DNA"/>
</dbReference>
<evidence type="ECO:0000256" key="1">
    <source>
        <dbReference type="SAM" id="Coils"/>
    </source>
</evidence>
<feature type="transmembrane region" description="Helical" evidence="3">
    <location>
        <begin position="399"/>
        <end position="420"/>
    </location>
</feature>
<dbReference type="OrthoDB" id="7688890at2759"/>
<dbReference type="Proteomes" id="UP000786811">
    <property type="component" value="Unassembled WGS sequence"/>
</dbReference>